<dbReference type="OrthoDB" id="6136373at2759"/>
<name>A0A6J8A3E1_MYTCO</name>
<dbReference type="AlphaFoldDB" id="A0A6J8A3E1"/>
<gene>
    <name evidence="1" type="ORF">MCOR_3724</name>
</gene>
<protein>
    <submittedName>
        <fullName evidence="1">Uncharacterized protein</fullName>
    </submittedName>
</protein>
<evidence type="ECO:0000313" key="1">
    <source>
        <dbReference type="EMBL" id="CAC5361698.1"/>
    </source>
</evidence>
<evidence type="ECO:0000313" key="2">
    <source>
        <dbReference type="Proteomes" id="UP000507470"/>
    </source>
</evidence>
<dbReference type="PANTHER" id="PTHR16253">
    <property type="entry name" value="TETRATRICOPEPTIDE REPEAT PROTEIN 22"/>
    <property type="match status" value="1"/>
</dbReference>
<accession>A0A6J8A3E1</accession>
<dbReference type="PANTHER" id="PTHR16253:SF0">
    <property type="entry name" value="TETRATRICOPEPTIDE REPEAT PROTEIN 22"/>
    <property type="match status" value="1"/>
</dbReference>
<keyword evidence="2" id="KW-1185">Reference proteome</keyword>
<organism evidence="1 2">
    <name type="scientific">Mytilus coruscus</name>
    <name type="common">Sea mussel</name>
    <dbReference type="NCBI Taxonomy" id="42192"/>
    <lineage>
        <taxon>Eukaryota</taxon>
        <taxon>Metazoa</taxon>
        <taxon>Spiralia</taxon>
        <taxon>Lophotrochozoa</taxon>
        <taxon>Mollusca</taxon>
        <taxon>Bivalvia</taxon>
        <taxon>Autobranchia</taxon>
        <taxon>Pteriomorphia</taxon>
        <taxon>Mytilida</taxon>
        <taxon>Mytiloidea</taxon>
        <taxon>Mytilidae</taxon>
        <taxon>Mytilinae</taxon>
        <taxon>Mytilus</taxon>
    </lineage>
</organism>
<dbReference type="Proteomes" id="UP000507470">
    <property type="component" value="Unassembled WGS sequence"/>
</dbReference>
<dbReference type="InterPro" id="IPR042342">
    <property type="entry name" value="TTC22"/>
</dbReference>
<reference evidence="1 2" key="1">
    <citation type="submission" date="2020-06" db="EMBL/GenBank/DDBJ databases">
        <authorList>
            <person name="Li R."/>
            <person name="Bekaert M."/>
        </authorList>
    </citation>
    <scope>NUCLEOTIDE SEQUENCE [LARGE SCALE GENOMIC DNA]</scope>
    <source>
        <strain evidence="2">wild</strain>
    </source>
</reference>
<dbReference type="EMBL" id="CACVKT020000678">
    <property type="protein sequence ID" value="CAC5361698.1"/>
    <property type="molecule type" value="Genomic_DNA"/>
</dbReference>
<sequence length="427" mass="49339">MDDNMEINKSNFNAICPGLFQMRLKLMYTSNQARVEKRKIVLHNAKEKDHPIVHDVIDLMIIVLDNPLRKRRYLPYNIEKLELKMRHKPNHLNTLADLAVLYRNSNLVDKARITEEKIDKILKGSDPNDIKEKAVCVLEQGYAELFEEYTEDGLEAQQKLLESLELIRNEQSTALGRTKDFLCQASKNAIGARRLLFQSLSSKTTDSFVDKKNSSVEMIAKGLHYLVNTSYPKEQYHIWEFYHAMAYSRLPGIKDAPYNKLSMCEKAVQLFWSVIVNLAKDNGCFSIYRARSYAYIGYMLISTSDANPKHSSLSNDEQFKSILRTPLSSFEYAHIELPNDEVVLRREGMSLWILVKFGPARIGKKKLEYLEKAETLLSLSISQSPCMHQVTFSTRMKVYLEMSTLQGLPLDRKKDMLKKALEDRESF</sequence>
<proteinExistence type="predicted"/>